<protein>
    <submittedName>
        <fullName evidence="1">Uncharacterized protein</fullName>
    </submittedName>
</protein>
<organism evidence="1 2">
    <name type="scientific">Promethearchaeum syntrophicum</name>
    <dbReference type="NCBI Taxonomy" id="2594042"/>
    <lineage>
        <taxon>Archaea</taxon>
        <taxon>Promethearchaeati</taxon>
        <taxon>Promethearchaeota</taxon>
        <taxon>Promethearchaeia</taxon>
        <taxon>Promethearchaeales</taxon>
        <taxon>Promethearchaeaceae</taxon>
        <taxon>Promethearchaeum</taxon>
    </lineage>
</organism>
<sequence length="330" mass="38558">MTQEDYIQRVLEGGKPAPALLEIAQDEINKLDLPLGEEKIIMGEKHPIKNVCDAINLMRHMAALEVTLALLQIDVIRGRHKEIFDKVKYLITYWYARGWIEPLLDYGKPLIKAKKDSYLSGNYLKQYLMGAKADQATIEMIRSYMDFTMINLVFSGEPGPFKMNIHGAGPISRHITPVKRFFQLIKASGAKMAKEYFNLRNLNNEREIQRLYDDSFHVLLFWTMKGWLKLPDLDGKALFNMIKEPEEKIQKAFSQFNKKNLPNYFDFGFDFLSNEEICSRFDNFRLKTSNKNNLINELSAWINGQAKKRGYQVPYPHIYQKTNEYVQLFF</sequence>
<dbReference type="RefSeq" id="WP_147661929.1">
    <property type="nucleotide sequence ID" value="NZ_CP042905.2"/>
</dbReference>
<evidence type="ECO:0000313" key="2">
    <source>
        <dbReference type="Proteomes" id="UP000321408"/>
    </source>
</evidence>
<reference evidence="1 2" key="2">
    <citation type="journal article" date="2024" name="Int. J. Syst. Evol. Microbiol.">
        <title>Promethearchaeum syntrophicum gen. nov., sp. nov., an anaerobic, obligately syntrophic archaeon, the first isolate of the lineage 'Asgard' archaea, and proposal of the new archaeal phylum Promethearchaeota phyl. nov. and kingdom Promethearchaeati regn. nov.</title>
        <authorList>
            <person name="Imachi H."/>
            <person name="Nobu M.K."/>
            <person name="Kato S."/>
            <person name="Takaki Y."/>
            <person name="Miyazaki M."/>
            <person name="Miyata M."/>
            <person name="Ogawara M."/>
            <person name="Saito Y."/>
            <person name="Sakai S."/>
            <person name="Tahara Y.O."/>
            <person name="Takano Y."/>
            <person name="Tasumi E."/>
            <person name="Uematsu K."/>
            <person name="Yoshimura T."/>
            <person name="Itoh T."/>
            <person name="Ohkuma M."/>
            <person name="Takai K."/>
        </authorList>
    </citation>
    <scope>NUCLEOTIDE SEQUENCE [LARGE SCALE GENOMIC DNA]</scope>
    <source>
        <strain evidence="1 2">MK-D1</strain>
    </source>
</reference>
<evidence type="ECO:0000313" key="1">
    <source>
        <dbReference type="EMBL" id="QEE15000.1"/>
    </source>
</evidence>
<reference evidence="1 2" key="1">
    <citation type="journal article" date="2020" name="Nature">
        <title>Isolation of an archaeon at the prokaryote-eukaryote interface.</title>
        <authorList>
            <person name="Imachi H."/>
            <person name="Nobu M.K."/>
            <person name="Nakahara N."/>
            <person name="Morono Y."/>
            <person name="Ogawara M."/>
            <person name="Takaki Y."/>
            <person name="Takano Y."/>
            <person name="Uematsu K."/>
            <person name="Ikuta T."/>
            <person name="Ito M."/>
            <person name="Matsui Y."/>
            <person name="Miyazaki M."/>
            <person name="Murata K."/>
            <person name="Saito Y."/>
            <person name="Sakai S."/>
            <person name="Song C."/>
            <person name="Tasumi E."/>
            <person name="Yamanaka Y."/>
            <person name="Yamaguchi T."/>
            <person name="Kamagata Y."/>
            <person name="Tamaki H."/>
            <person name="Takai K."/>
        </authorList>
    </citation>
    <scope>NUCLEOTIDE SEQUENCE [LARGE SCALE GENOMIC DNA]</scope>
    <source>
        <strain evidence="1 2">MK-D1</strain>
    </source>
</reference>
<dbReference type="Proteomes" id="UP000321408">
    <property type="component" value="Chromosome"/>
</dbReference>
<accession>A0A5B9D8B8</accession>
<gene>
    <name evidence="1" type="ORF">DSAG12_00823</name>
</gene>
<dbReference type="AlphaFoldDB" id="A0A5B9D8B8"/>
<dbReference type="GeneID" id="41328822"/>
<proteinExistence type="predicted"/>
<name>A0A5B9D8B8_9ARCH</name>
<keyword evidence="2" id="KW-1185">Reference proteome</keyword>
<dbReference type="KEGG" id="psyt:DSAG12_00823"/>
<dbReference type="EMBL" id="CP042905">
    <property type="protein sequence ID" value="QEE15000.1"/>
    <property type="molecule type" value="Genomic_DNA"/>
</dbReference>